<dbReference type="PIRSF" id="PIRSF000137">
    <property type="entry name" value="Alcohol_oxidase"/>
    <property type="match status" value="1"/>
</dbReference>
<dbReference type="SUPFAM" id="SSF54373">
    <property type="entry name" value="FAD-linked reductases, C-terminal domain"/>
    <property type="match status" value="1"/>
</dbReference>
<dbReference type="PANTHER" id="PTHR11552:SF201">
    <property type="entry name" value="GLUCOSE-METHANOL-CHOLINE OXIDOREDUCTASE N-TERMINAL DOMAIN-CONTAINING PROTEIN"/>
    <property type="match status" value="1"/>
</dbReference>
<evidence type="ECO:0000256" key="6">
    <source>
        <dbReference type="ARBA" id="ARBA00023002"/>
    </source>
</evidence>
<dbReference type="Gene3D" id="3.50.50.60">
    <property type="entry name" value="FAD/NAD(P)-binding domain"/>
    <property type="match status" value="2"/>
</dbReference>
<name>A0A8H7IGV2_9AGAM</name>
<dbReference type="InterPro" id="IPR000172">
    <property type="entry name" value="GMC_OxRdtase_N"/>
</dbReference>
<feature type="binding site" evidence="7">
    <location>
        <position position="207"/>
    </location>
    <ligand>
        <name>FAD</name>
        <dbReference type="ChEBI" id="CHEBI:57692"/>
    </ligand>
</feature>
<evidence type="ECO:0000256" key="4">
    <source>
        <dbReference type="ARBA" id="ARBA00022729"/>
    </source>
</evidence>
<dbReference type="Proteomes" id="UP000614334">
    <property type="component" value="Unassembled WGS sequence"/>
</dbReference>
<gene>
    <name evidence="9" type="ORF">RHS01_02687</name>
</gene>
<keyword evidence="3" id="KW-0285">Flavoprotein</keyword>
<dbReference type="InterPro" id="IPR007867">
    <property type="entry name" value="GMC_OxRtase_C"/>
</dbReference>
<evidence type="ECO:0000313" key="9">
    <source>
        <dbReference type="EMBL" id="KAF8758926.1"/>
    </source>
</evidence>
<keyword evidence="5 7" id="KW-0274">FAD</keyword>
<dbReference type="Pfam" id="PF00732">
    <property type="entry name" value="GMC_oxred_N"/>
    <property type="match status" value="1"/>
</dbReference>
<protein>
    <submittedName>
        <fullName evidence="9">Alcohol oxidase</fullName>
    </submittedName>
</protein>
<dbReference type="InterPro" id="IPR012132">
    <property type="entry name" value="GMC_OxRdtase"/>
</dbReference>
<comment type="caution">
    <text evidence="9">The sequence shown here is derived from an EMBL/GenBank/DDBJ whole genome shotgun (WGS) entry which is preliminary data.</text>
</comment>
<evidence type="ECO:0000256" key="7">
    <source>
        <dbReference type="PIRSR" id="PIRSR000137-2"/>
    </source>
</evidence>
<evidence type="ECO:0000313" key="10">
    <source>
        <dbReference type="Proteomes" id="UP000614334"/>
    </source>
</evidence>
<dbReference type="EMBL" id="JACYCF010000003">
    <property type="protein sequence ID" value="KAF8758926.1"/>
    <property type="molecule type" value="Genomic_DNA"/>
</dbReference>
<evidence type="ECO:0000256" key="1">
    <source>
        <dbReference type="ARBA" id="ARBA00001974"/>
    </source>
</evidence>
<dbReference type="PANTHER" id="PTHR11552">
    <property type="entry name" value="GLUCOSE-METHANOL-CHOLINE GMC OXIDOREDUCTASE"/>
    <property type="match status" value="1"/>
</dbReference>
<dbReference type="InterPro" id="IPR036188">
    <property type="entry name" value="FAD/NAD-bd_sf"/>
</dbReference>
<evidence type="ECO:0000256" key="5">
    <source>
        <dbReference type="ARBA" id="ARBA00022827"/>
    </source>
</evidence>
<dbReference type="GO" id="GO:0050660">
    <property type="term" value="F:flavin adenine dinucleotide binding"/>
    <property type="evidence" value="ECO:0007669"/>
    <property type="project" value="InterPro"/>
</dbReference>
<dbReference type="Gene3D" id="3.30.560.10">
    <property type="entry name" value="Glucose Oxidase, domain 3"/>
    <property type="match status" value="1"/>
</dbReference>
<dbReference type="GO" id="GO:0016614">
    <property type="term" value="F:oxidoreductase activity, acting on CH-OH group of donors"/>
    <property type="evidence" value="ECO:0007669"/>
    <property type="project" value="InterPro"/>
</dbReference>
<organism evidence="9 10">
    <name type="scientific">Rhizoctonia solani</name>
    <dbReference type="NCBI Taxonomy" id="456999"/>
    <lineage>
        <taxon>Eukaryota</taxon>
        <taxon>Fungi</taxon>
        <taxon>Dikarya</taxon>
        <taxon>Basidiomycota</taxon>
        <taxon>Agaricomycotina</taxon>
        <taxon>Agaricomycetes</taxon>
        <taxon>Cantharellales</taxon>
        <taxon>Ceratobasidiaceae</taxon>
        <taxon>Rhizoctonia</taxon>
    </lineage>
</organism>
<dbReference type="PROSITE" id="PS00624">
    <property type="entry name" value="GMC_OXRED_2"/>
    <property type="match status" value="1"/>
</dbReference>
<sequence length="496" mass="54863">MLYTNPADFVSRSYDYVVIGGGVVGLVIAARLSEDPNVHIAVLEAGGIQLEIVEFANTSLIINTTDAPRSRGVREDYDALVELGNPGWGWDDWVPYFCKSETAHPPPDGEWGRNNAATIEPGLSGTTGPLQRSFAQWLGDTHIPFLQSFEKIGVKPNPEANTGHNIGTFTVTTSVDPKTSQRSCSTTAYFEPNAGRRNLHVLTGAAVNRVLMRPSGTHGKYCATGVEFIHSRQSYQVVVVKEAIICAGAYLSPAILERSGIGCSKRLRDLGIPNFVDLPGVGENLQDHLLVPTSFELKDKNTITGDLLRDPEFITQELERYRCEGGGMLASIHSAFSMIPLENFAEDRLVNKLDSMLKRLEDDAKNSGQQKLLKIQRKWLKDSKRGQLEIMHVPEFCTFEASRPAESGRYVSFLNVLMQPTSRGNVHISSSDPLRAPVIDPRYYHDRFDLDMMVAGLKYTQKLMGDEDLKEYAKNLLESAHHPIGSNSMLPREDGG</sequence>
<dbReference type="SUPFAM" id="SSF51905">
    <property type="entry name" value="FAD/NAD(P)-binding domain"/>
    <property type="match status" value="1"/>
</dbReference>
<proteinExistence type="inferred from homology"/>
<reference evidence="9" key="1">
    <citation type="submission" date="2020-09" db="EMBL/GenBank/DDBJ databases">
        <title>Comparative genome analyses of four rice-infecting Rhizoctonia solani isolates reveal extensive enrichment of homogalacturonan modification genes.</title>
        <authorList>
            <person name="Lee D.-Y."/>
            <person name="Jeon J."/>
            <person name="Kim K.-T."/>
            <person name="Cheong K."/>
            <person name="Song H."/>
            <person name="Choi G."/>
            <person name="Ko J."/>
            <person name="Opiyo S.O."/>
            <person name="Zuo S."/>
            <person name="Madhav S."/>
            <person name="Lee Y.-H."/>
            <person name="Wang G.-L."/>
        </authorList>
    </citation>
    <scope>NUCLEOTIDE SEQUENCE</scope>
    <source>
        <strain evidence="9">AG1-IA B2</strain>
    </source>
</reference>
<dbReference type="Pfam" id="PF05199">
    <property type="entry name" value="GMC_oxred_C"/>
    <property type="match status" value="1"/>
</dbReference>
<dbReference type="AlphaFoldDB" id="A0A8H7IGV2"/>
<comment type="cofactor">
    <cofactor evidence="1 7">
        <name>FAD</name>
        <dbReference type="ChEBI" id="CHEBI:57692"/>
    </cofactor>
</comment>
<evidence type="ECO:0000259" key="8">
    <source>
        <dbReference type="PROSITE" id="PS00624"/>
    </source>
</evidence>
<accession>A0A8H7IGV2</accession>
<keyword evidence="6" id="KW-0560">Oxidoreductase</keyword>
<evidence type="ECO:0000256" key="3">
    <source>
        <dbReference type="ARBA" id="ARBA00022630"/>
    </source>
</evidence>
<comment type="similarity">
    <text evidence="2">Belongs to the GMC oxidoreductase family.</text>
</comment>
<evidence type="ECO:0000256" key="2">
    <source>
        <dbReference type="ARBA" id="ARBA00010790"/>
    </source>
</evidence>
<keyword evidence="4" id="KW-0732">Signal</keyword>
<feature type="domain" description="Glucose-methanol-choline oxidoreductase N-terminal" evidence="8">
    <location>
        <begin position="248"/>
        <end position="262"/>
    </location>
</feature>